<proteinExistence type="predicted"/>
<keyword evidence="2 4" id="KW-0442">Lipid degradation</keyword>
<sequence length="422" mass="44601">MHIVKSLLCLACLITLAGCVTQSRKPPPPTLISNTAPVGFDPSIRIVTTDRRRFATISPPIIQGLRQAAHGGPVNILALSGGGSGGAFGAGALAGLTRGHQRPDFQLVTGVSAGALIASFAFLGSSWDPALQDAFGGERSDLIHSPKTSFLARLVFPSGLGSHGRLYELVDHFVTPRMIAAVAAETAKGRRLIVATTDLDKQETVLWDMGAIAAHGGDAARKLFRDVLVASASVPGMFPPVIIHVSDGVHAYDELHVDGSVTTPLFITPLVADVVSTSLDQLNGANVYVIVNSQLASPPRESSLETPELLGRSFSAQLMYKTKETLALVDSVTREHHMRLRVTVIPADYPGHSFADFRPESLRRLFDYGADCAARGLLWATIEQGIQRDRAAINGSLHAAASCPGSITTSSGAGHAMQVPSR</sequence>
<dbReference type="SUPFAM" id="SSF52151">
    <property type="entry name" value="FabD/lysophospholipase-like"/>
    <property type="match status" value="1"/>
</dbReference>
<evidence type="ECO:0000313" key="8">
    <source>
        <dbReference type="Proteomes" id="UP001620397"/>
    </source>
</evidence>
<dbReference type="RefSeq" id="WP_404541978.1">
    <property type="nucleotide sequence ID" value="NZ_JADIKL010000012.1"/>
</dbReference>
<dbReference type="Proteomes" id="UP001620397">
    <property type="component" value="Unassembled WGS sequence"/>
</dbReference>
<protein>
    <submittedName>
        <fullName evidence="7">Patatin-like phospholipase family protein</fullName>
    </submittedName>
</protein>
<evidence type="ECO:0000256" key="1">
    <source>
        <dbReference type="ARBA" id="ARBA00022801"/>
    </source>
</evidence>
<dbReference type="PROSITE" id="PS51257">
    <property type="entry name" value="PROKAR_LIPOPROTEIN"/>
    <property type="match status" value="1"/>
</dbReference>
<comment type="caution">
    <text evidence="7">The sequence shown here is derived from an EMBL/GenBank/DDBJ whole genome shotgun (WGS) entry which is preliminary data.</text>
</comment>
<dbReference type="EMBL" id="JADIKL010000012">
    <property type="protein sequence ID" value="MFK2932406.1"/>
    <property type="molecule type" value="Genomic_DNA"/>
</dbReference>
<gene>
    <name evidence="7" type="ORF">ISP14_16605</name>
</gene>
<keyword evidence="5" id="KW-0732">Signal</keyword>
<dbReference type="InterPro" id="IPR002641">
    <property type="entry name" value="PNPLA_dom"/>
</dbReference>
<feature type="active site" description="Proton acceptor" evidence="4">
    <location>
        <position position="258"/>
    </location>
</feature>
<dbReference type="Pfam" id="PF01734">
    <property type="entry name" value="Patatin"/>
    <property type="match status" value="1"/>
</dbReference>
<accession>A0ABW8KKE1</accession>
<comment type="caution">
    <text evidence="4">Lacks conserved residue(s) required for the propagation of feature annotation.</text>
</comment>
<dbReference type="Gene3D" id="3.40.1090.10">
    <property type="entry name" value="Cytosolic phospholipase A2 catalytic domain"/>
    <property type="match status" value="1"/>
</dbReference>
<feature type="short sequence motif" description="GXSXG" evidence="4">
    <location>
        <begin position="110"/>
        <end position="114"/>
    </location>
</feature>
<evidence type="ECO:0000313" key="7">
    <source>
        <dbReference type="EMBL" id="MFK2932406.1"/>
    </source>
</evidence>
<name>A0ABW8KKE1_9GAMM</name>
<evidence type="ECO:0000256" key="2">
    <source>
        <dbReference type="ARBA" id="ARBA00022963"/>
    </source>
</evidence>
<keyword evidence="3 4" id="KW-0443">Lipid metabolism</keyword>
<dbReference type="PANTHER" id="PTHR14226:SF74">
    <property type="entry name" value="BLR4684 PROTEIN"/>
    <property type="match status" value="1"/>
</dbReference>
<feature type="active site" description="Nucleophile" evidence="4">
    <location>
        <position position="112"/>
    </location>
</feature>
<evidence type="ECO:0000256" key="3">
    <source>
        <dbReference type="ARBA" id="ARBA00023098"/>
    </source>
</evidence>
<feature type="short sequence motif" description="GXGXXG" evidence="4">
    <location>
        <begin position="81"/>
        <end position="86"/>
    </location>
</feature>
<dbReference type="PROSITE" id="PS51635">
    <property type="entry name" value="PNPLA"/>
    <property type="match status" value="1"/>
</dbReference>
<keyword evidence="1 4" id="KW-0378">Hydrolase</keyword>
<feature type="chain" id="PRO_5045381086" evidence="5">
    <location>
        <begin position="18"/>
        <end position="422"/>
    </location>
</feature>
<dbReference type="InterPro" id="IPR050301">
    <property type="entry name" value="NTE"/>
</dbReference>
<evidence type="ECO:0000259" key="6">
    <source>
        <dbReference type="PROSITE" id="PS51635"/>
    </source>
</evidence>
<dbReference type="InterPro" id="IPR016035">
    <property type="entry name" value="Acyl_Trfase/lysoPLipase"/>
</dbReference>
<feature type="signal peptide" evidence="5">
    <location>
        <begin position="1"/>
        <end position="17"/>
    </location>
</feature>
<organism evidence="7 8">
    <name type="scientific">Dyella agri</name>
    <dbReference type="NCBI Taxonomy" id="1926869"/>
    <lineage>
        <taxon>Bacteria</taxon>
        <taxon>Pseudomonadati</taxon>
        <taxon>Pseudomonadota</taxon>
        <taxon>Gammaproteobacteria</taxon>
        <taxon>Lysobacterales</taxon>
        <taxon>Rhodanobacteraceae</taxon>
        <taxon>Dyella</taxon>
    </lineage>
</organism>
<evidence type="ECO:0000256" key="5">
    <source>
        <dbReference type="SAM" id="SignalP"/>
    </source>
</evidence>
<reference evidence="7 8" key="1">
    <citation type="submission" date="2020-10" db="EMBL/GenBank/DDBJ databases">
        <title>Phylogeny of dyella-like bacteria.</title>
        <authorList>
            <person name="Fu J."/>
        </authorList>
    </citation>
    <scope>NUCLEOTIDE SEQUENCE [LARGE SCALE GENOMIC DNA]</scope>
    <source>
        <strain evidence="7 8">DKC-1</strain>
    </source>
</reference>
<keyword evidence="8" id="KW-1185">Reference proteome</keyword>
<evidence type="ECO:0000256" key="4">
    <source>
        <dbReference type="PROSITE-ProRule" id="PRU01161"/>
    </source>
</evidence>
<dbReference type="PANTHER" id="PTHR14226">
    <property type="entry name" value="NEUROPATHY TARGET ESTERASE/SWISS CHEESE D.MELANOGASTER"/>
    <property type="match status" value="1"/>
</dbReference>
<feature type="domain" description="PNPLA" evidence="6">
    <location>
        <begin position="77"/>
        <end position="271"/>
    </location>
</feature>